<dbReference type="InterPro" id="IPR001789">
    <property type="entry name" value="Sig_transdc_resp-reg_receiver"/>
</dbReference>
<dbReference type="InterPro" id="IPR036388">
    <property type="entry name" value="WH-like_DNA-bd_sf"/>
</dbReference>
<evidence type="ECO:0000313" key="11">
    <source>
        <dbReference type="Proteomes" id="UP001232245"/>
    </source>
</evidence>
<keyword evidence="5" id="KW-0238">DNA-binding</keyword>
<evidence type="ECO:0000259" key="9">
    <source>
        <dbReference type="PROSITE" id="PS50110"/>
    </source>
</evidence>
<dbReference type="PANTHER" id="PTHR43214">
    <property type="entry name" value="TWO-COMPONENT RESPONSE REGULATOR"/>
    <property type="match status" value="1"/>
</dbReference>
<dbReference type="PROSITE" id="PS50043">
    <property type="entry name" value="HTH_LUXR_2"/>
    <property type="match status" value="1"/>
</dbReference>
<keyword evidence="3" id="KW-0902">Two-component regulatory system</keyword>
<dbReference type="InterPro" id="IPR011006">
    <property type="entry name" value="CheY-like_superfamily"/>
</dbReference>
<dbReference type="SUPFAM" id="SSF52172">
    <property type="entry name" value="CheY-like"/>
    <property type="match status" value="1"/>
</dbReference>
<feature type="domain" description="Response regulatory" evidence="9">
    <location>
        <begin position="3"/>
        <end position="121"/>
    </location>
</feature>
<gene>
    <name evidence="10" type="ORF">J2S02_004866</name>
</gene>
<dbReference type="Pfam" id="PF00196">
    <property type="entry name" value="GerE"/>
    <property type="match status" value="1"/>
</dbReference>
<keyword evidence="4" id="KW-0805">Transcription regulation</keyword>
<dbReference type="EMBL" id="JAUSTZ010000022">
    <property type="protein sequence ID" value="MDQ0228483.1"/>
    <property type="molecule type" value="Genomic_DNA"/>
</dbReference>
<feature type="domain" description="HTH luxR-type" evidence="8">
    <location>
        <begin position="136"/>
        <end position="201"/>
    </location>
</feature>
<protein>
    <submittedName>
        <fullName evidence="10">Two-component system response regulator DesR</fullName>
    </submittedName>
</protein>
<accession>A0ABT9ZA30</accession>
<dbReference type="Proteomes" id="UP001232245">
    <property type="component" value="Unassembled WGS sequence"/>
</dbReference>
<evidence type="ECO:0000256" key="5">
    <source>
        <dbReference type="ARBA" id="ARBA00023125"/>
    </source>
</evidence>
<reference evidence="10 11" key="1">
    <citation type="submission" date="2023-07" db="EMBL/GenBank/DDBJ databases">
        <title>Genomic Encyclopedia of Type Strains, Phase IV (KMG-IV): sequencing the most valuable type-strain genomes for metagenomic binning, comparative biology and taxonomic classification.</title>
        <authorList>
            <person name="Goeker M."/>
        </authorList>
    </citation>
    <scope>NUCLEOTIDE SEQUENCE [LARGE SCALE GENOMIC DNA]</scope>
    <source>
        <strain evidence="10 11">DSM 17723</strain>
    </source>
</reference>
<dbReference type="SUPFAM" id="SSF46894">
    <property type="entry name" value="C-terminal effector domain of the bipartite response regulators"/>
    <property type="match status" value="1"/>
</dbReference>
<proteinExistence type="predicted"/>
<dbReference type="PROSITE" id="PS00622">
    <property type="entry name" value="HTH_LUXR_1"/>
    <property type="match status" value="1"/>
</dbReference>
<dbReference type="InterPro" id="IPR000792">
    <property type="entry name" value="Tscrpt_reg_LuxR_C"/>
</dbReference>
<evidence type="ECO:0000256" key="3">
    <source>
        <dbReference type="ARBA" id="ARBA00023012"/>
    </source>
</evidence>
<organism evidence="10 11">
    <name type="scientific">Metabacillus niabensis</name>
    <dbReference type="NCBI Taxonomy" id="324854"/>
    <lineage>
        <taxon>Bacteria</taxon>
        <taxon>Bacillati</taxon>
        <taxon>Bacillota</taxon>
        <taxon>Bacilli</taxon>
        <taxon>Bacillales</taxon>
        <taxon>Bacillaceae</taxon>
        <taxon>Metabacillus</taxon>
    </lineage>
</organism>
<sequence length="203" mass="23026">MIRVVIAEDQKMLRGALTALLKFETDIEVLAEVSDGQKAWEVIQRKQPDVCILDIEMPIINGLELADKIKKDRILHHCKIIIVTTFARPGYLQKAMDLQVDGYLLKDEPIDYLIESIRKVMNGERVISIDLAASLFMKEENPLSEREIEVLRLTKDGLTTSEISNTLFLTKGTVRNYLSSAIQKLEAESRQQAVNTAVEKGWL</sequence>
<evidence type="ECO:0000256" key="4">
    <source>
        <dbReference type="ARBA" id="ARBA00023015"/>
    </source>
</evidence>
<dbReference type="SMART" id="SM00448">
    <property type="entry name" value="REC"/>
    <property type="match status" value="1"/>
</dbReference>
<dbReference type="RefSeq" id="WP_095301630.1">
    <property type="nucleotide sequence ID" value="NZ_CADEPK010000011.1"/>
</dbReference>
<dbReference type="InterPro" id="IPR016032">
    <property type="entry name" value="Sig_transdc_resp-reg_C-effctor"/>
</dbReference>
<dbReference type="CDD" id="cd06170">
    <property type="entry name" value="LuxR_C_like"/>
    <property type="match status" value="1"/>
</dbReference>
<comment type="subcellular location">
    <subcellularLocation>
        <location evidence="1">Cytoplasm</location>
    </subcellularLocation>
</comment>
<dbReference type="Pfam" id="PF00072">
    <property type="entry name" value="Response_reg"/>
    <property type="match status" value="1"/>
</dbReference>
<dbReference type="PRINTS" id="PR00038">
    <property type="entry name" value="HTHLUXR"/>
</dbReference>
<dbReference type="Gene3D" id="3.40.50.2300">
    <property type="match status" value="1"/>
</dbReference>
<evidence type="ECO:0000313" key="10">
    <source>
        <dbReference type="EMBL" id="MDQ0228483.1"/>
    </source>
</evidence>
<dbReference type="InterPro" id="IPR039420">
    <property type="entry name" value="WalR-like"/>
</dbReference>
<dbReference type="CDD" id="cd19930">
    <property type="entry name" value="REC_DesR-like"/>
    <property type="match status" value="1"/>
</dbReference>
<comment type="caution">
    <text evidence="10">The sequence shown here is derived from an EMBL/GenBank/DDBJ whole genome shotgun (WGS) entry which is preliminary data.</text>
</comment>
<keyword evidence="6" id="KW-0804">Transcription</keyword>
<keyword evidence="11" id="KW-1185">Reference proteome</keyword>
<name>A0ABT9ZA30_9BACI</name>
<evidence type="ECO:0000256" key="1">
    <source>
        <dbReference type="ARBA" id="ARBA00004496"/>
    </source>
</evidence>
<feature type="modified residue" description="4-aspartylphosphate" evidence="7">
    <location>
        <position position="54"/>
    </location>
</feature>
<dbReference type="Gene3D" id="1.10.10.10">
    <property type="entry name" value="Winged helix-like DNA-binding domain superfamily/Winged helix DNA-binding domain"/>
    <property type="match status" value="1"/>
</dbReference>
<evidence type="ECO:0000256" key="2">
    <source>
        <dbReference type="ARBA" id="ARBA00022553"/>
    </source>
</evidence>
<dbReference type="SMART" id="SM00421">
    <property type="entry name" value="HTH_LUXR"/>
    <property type="match status" value="1"/>
</dbReference>
<dbReference type="PROSITE" id="PS50110">
    <property type="entry name" value="RESPONSE_REGULATORY"/>
    <property type="match status" value="1"/>
</dbReference>
<evidence type="ECO:0000256" key="7">
    <source>
        <dbReference type="PROSITE-ProRule" id="PRU00169"/>
    </source>
</evidence>
<evidence type="ECO:0000259" key="8">
    <source>
        <dbReference type="PROSITE" id="PS50043"/>
    </source>
</evidence>
<keyword evidence="2 7" id="KW-0597">Phosphoprotein</keyword>
<dbReference type="PANTHER" id="PTHR43214:SF42">
    <property type="entry name" value="TRANSCRIPTIONAL REGULATORY PROTEIN DESR"/>
    <property type="match status" value="1"/>
</dbReference>
<evidence type="ECO:0000256" key="6">
    <source>
        <dbReference type="ARBA" id="ARBA00023163"/>
    </source>
</evidence>